<evidence type="ECO:0000313" key="2">
    <source>
        <dbReference type="EMBL" id="KYN28155.1"/>
    </source>
</evidence>
<sequence length="664" mass="76201">IFSDCAEQIASVATSTIKASAVEKHNESVVPKICNFNHEKGVTIDVPSVENYRDTQPIDIDSKYSLTEKEIVFISESRESVNNFYTHDRINDITIGQKSCVHTYPDFDEMSSTMYNNTSQNSVQEQQNASSDSKDGDRYDKKLNQLNFKPSISNVFNSLNEYINAPTGSLNYVEPILDKDDLFERSTDDAVEKDFKLNRDVAINELSSISMEKGIINVIDKNILDHKNILPVELNKFVKVEINNKQDNTMQNIMFDHPISIQSEENNSIVSVPKTAISNHNDVIGTELSSNKGDVDKKVIANDTFEENSDRFISKQKQLDLDRRNFIDKYTFVENKESIVETKKLDKNITSSENQDNNIETTKSDIFSNVRMIRTIDTSDDFSEEELNQYLLELEKEDRSKTDNISLSDNTRLLQSYELRRDREKNANHCQRDDEDVNEAPIFEKIMIGELPKISQQEFQKTKKFPVIDYNTDICNENIVDIKCNNTVKFDLKSNQLKHTKSNELDKTTKDNHVTEIIGQPVAIQENTLQTCIIVQEKISSKFENIGEQFCSNNVVQKLQQDSNRDILSQDYNSDTLLNLSENIDREKKVYCQDITENNKDVFMVHETSVHDNENISKMESVSKISDTHIRGNGQESEKPMRPQTLDIVLTHDKNDSHTFGTLF</sequence>
<feature type="compositionally biased region" description="Polar residues" evidence="1">
    <location>
        <begin position="111"/>
        <end position="131"/>
    </location>
</feature>
<organism evidence="2 3">
    <name type="scientific">Trachymyrmex cornetzi</name>
    <dbReference type="NCBI Taxonomy" id="471704"/>
    <lineage>
        <taxon>Eukaryota</taxon>
        <taxon>Metazoa</taxon>
        <taxon>Ecdysozoa</taxon>
        <taxon>Arthropoda</taxon>
        <taxon>Hexapoda</taxon>
        <taxon>Insecta</taxon>
        <taxon>Pterygota</taxon>
        <taxon>Neoptera</taxon>
        <taxon>Endopterygota</taxon>
        <taxon>Hymenoptera</taxon>
        <taxon>Apocrita</taxon>
        <taxon>Aculeata</taxon>
        <taxon>Formicoidea</taxon>
        <taxon>Formicidae</taxon>
        <taxon>Myrmicinae</taxon>
        <taxon>Trachymyrmex</taxon>
    </lineage>
</organism>
<feature type="region of interest" description="Disordered" evidence="1">
    <location>
        <begin position="111"/>
        <end position="140"/>
    </location>
</feature>
<name>A0A151JNL6_9HYME</name>
<feature type="non-terminal residue" evidence="2">
    <location>
        <position position="1"/>
    </location>
</feature>
<reference evidence="2 3" key="1">
    <citation type="submission" date="2015-09" db="EMBL/GenBank/DDBJ databases">
        <title>Trachymyrmex cornetzi WGS genome.</title>
        <authorList>
            <person name="Nygaard S."/>
            <person name="Hu H."/>
            <person name="Boomsma J."/>
            <person name="Zhang G."/>
        </authorList>
    </citation>
    <scope>NUCLEOTIDE SEQUENCE [LARGE SCALE GENOMIC DNA]</scope>
    <source>
        <strain evidence="2">Tcor2-1</strain>
        <tissue evidence="2">Whole body</tissue>
    </source>
</reference>
<evidence type="ECO:0000256" key="1">
    <source>
        <dbReference type="SAM" id="MobiDB-lite"/>
    </source>
</evidence>
<protein>
    <submittedName>
        <fullName evidence="2">Uncharacterized protein</fullName>
    </submittedName>
</protein>
<dbReference type="Proteomes" id="UP000078492">
    <property type="component" value="Unassembled WGS sequence"/>
</dbReference>
<dbReference type="EMBL" id="KQ978816">
    <property type="protein sequence ID" value="KYN28155.1"/>
    <property type="molecule type" value="Genomic_DNA"/>
</dbReference>
<keyword evidence="3" id="KW-1185">Reference proteome</keyword>
<gene>
    <name evidence="2" type="ORF">ALC57_02431</name>
</gene>
<dbReference type="AlphaFoldDB" id="A0A151JNL6"/>
<proteinExistence type="predicted"/>
<dbReference type="STRING" id="471704.A0A151JNL6"/>
<accession>A0A151JNL6</accession>
<evidence type="ECO:0000313" key="3">
    <source>
        <dbReference type="Proteomes" id="UP000078492"/>
    </source>
</evidence>